<reference evidence="1" key="1">
    <citation type="submission" date="2020-10" db="EMBL/GenBank/DDBJ databases">
        <authorList>
            <person name="Kikuchi T."/>
        </authorList>
    </citation>
    <scope>NUCLEOTIDE SEQUENCE</scope>
    <source>
        <strain evidence="1">NKZ352</strain>
    </source>
</reference>
<dbReference type="GO" id="GO:1902884">
    <property type="term" value="P:positive regulation of response to oxidative stress"/>
    <property type="evidence" value="ECO:0007669"/>
    <property type="project" value="InterPro"/>
</dbReference>
<dbReference type="GO" id="GO:0047756">
    <property type="term" value="F:chondroitin 4-sulfotransferase activity"/>
    <property type="evidence" value="ECO:0007669"/>
    <property type="project" value="InterPro"/>
</dbReference>
<sequence length="153" mass="17807">MSRKPDMLPGDRARSDALPGLPGEVLPHFRGSSFLSAELVRSFFHSKTASIFWRCNLKRFLGKLTYIQFGADPMLETWPRLRRIFLEHNVTEESLNYIEKSLSSGKTAHTTVGTKARNFLEKRLRSSPYLMELLVRMFYHDFLLFNYKLPDGF</sequence>
<dbReference type="InterPro" id="IPR007669">
    <property type="entry name" value="Chst-1-like"/>
</dbReference>
<comment type="caution">
    <text evidence="1">The sequence shown here is derived from an EMBL/GenBank/DDBJ whole genome shotgun (WGS) entry which is preliminary data.</text>
</comment>
<dbReference type="PANTHER" id="PTHR22900">
    <property type="entry name" value="PROTEIN CBG14245-RELATED"/>
    <property type="match status" value="1"/>
</dbReference>
<proteinExistence type="predicted"/>
<evidence type="ECO:0000313" key="2">
    <source>
        <dbReference type="Proteomes" id="UP000835052"/>
    </source>
</evidence>
<keyword evidence="2" id="KW-1185">Reference proteome</keyword>
<dbReference type="PANTHER" id="PTHR22900:SF23">
    <property type="entry name" value="CARBOHYDRATE SULFOTRANSFERASE"/>
    <property type="match status" value="1"/>
</dbReference>
<dbReference type="InterPro" id="IPR005331">
    <property type="entry name" value="Sulfotransferase"/>
</dbReference>
<accession>A0A8S1GV07</accession>
<dbReference type="GO" id="GO:0050650">
    <property type="term" value="P:chondroitin sulfate proteoglycan biosynthetic process"/>
    <property type="evidence" value="ECO:0007669"/>
    <property type="project" value="InterPro"/>
</dbReference>
<protein>
    <submittedName>
        <fullName evidence="1">Uncharacterized protein</fullName>
    </submittedName>
</protein>
<dbReference type="EMBL" id="CAJGYM010000004">
    <property type="protein sequence ID" value="CAD6186513.1"/>
    <property type="molecule type" value="Genomic_DNA"/>
</dbReference>
<dbReference type="GO" id="GO:0016020">
    <property type="term" value="C:membrane"/>
    <property type="evidence" value="ECO:0007669"/>
    <property type="project" value="InterPro"/>
</dbReference>
<evidence type="ECO:0000313" key="1">
    <source>
        <dbReference type="EMBL" id="CAD6186513.1"/>
    </source>
</evidence>
<dbReference type="Pfam" id="PF03567">
    <property type="entry name" value="Sulfotransfer_2"/>
    <property type="match status" value="1"/>
</dbReference>
<gene>
    <name evidence="1" type="ORF">CAUJ_LOCUS2432</name>
</gene>
<dbReference type="AlphaFoldDB" id="A0A8S1GV07"/>
<name>A0A8S1GV07_9PELO</name>
<dbReference type="OrthoDB" id="408912at2759"/>
<organism evidence="1 2">
    <name type="scientific">Caenorhabditis auriculariae</name>
    <dbReference type="NCBI Taxonomy" id="2777116"/>
    <lineage>
        <taxon>Eukaryota</taxon>
        <taxon>Metazoa</taxon>
        <taxon>Ecdysozoa</taxon>
        <taxon>Nematoda</taxon>
        <taxon>Chromadorea</taxon>
        <taxon>Rhabditida</taxon>
        <taxon>Rhabditina</taxon>
        <taxon>Rhabditomorpha</taxon>
        <taxon>Rhabditoidea</taxon>
        <taxon>Rhabditidae</taxon>
        <taxon>Peloderinae</taxon>
        <taxon>Caenorhabditis</taxon>
    </lineage>
</organism>
<dbReference type="Proteomes" id="UP000835052">
    <property type="component" value="Unassembled WGS sequence"/>
</dbReference>